<dbReference type="GO" id="GO:0006508">
    <property type="term" value="P:proteolysis"/>
    <property type="evidence" value="ECO:0007669"/>
    <property type="project" value="UniProtKB-KW"/>
</dbReference>
<dbReference type="SUPFAM" id="SSF57756">
    <property type="entry name" value="Retrovirus zinc finger-like domains"/>
    <property type="match status" value="1"/>
</dbReference>
<comment type="caution">
    <text evidence="19">The sequence shown here is derived from an EMBL/GenBank/DDBJ whole genome shotgun (WGS) entry which is preliminary data.</text>
</comment>
<feature type="domain" description="Integrase catalytic" evidence="18">
    <location>
        <begin position="532"/>
        <end position="626"/>
    </location>
</feature>
<evidence type="ECO:0000256" key="2">
    <source>
        <dbReference type="ARBA" id="ARBA00022612"/>
    </source>
</evidence>
<evidence type="ECO:0000313" key="19">
    <source>
        <dbReference type="EMBL" id="KAK7590679.1"/>
    </source>
</evidence>
<sequence length="626" mass="70592">MSSDESTNSWNTKRFDGNDYSKFRLRFTLYIKKKEWNSVLDSRRPAATADNKDRDAWDKIDVKVQSTLVNAVSDRILDEIQHETTAKGMLDILDSVYLRKSLMMRVLAKKRLLNLKINDGEDAQNFFSRFEKHISALRDAGEEISAEEKLSYLLLILPEKYSHIINVLDAMPSAKRTVDYVKGKMMFDHCRDERSQETFDEGAALRTQVFNRFERADRLPGKSGASGGNFRCHRCGMAGHYHRDCRVNLQYSGQGTNGNPANGNRGNRRNIAAQNIEVNVGDTEVSAYQVKVSKLKTSSMKNIPCAEPDGRRLRDVTNFGNVGNGNEEKYKSIVWTLDSGCTDHIVNTDRYFCKKSRLNVPVNVKVADGYILKVLYSGDISMFTLVNGIRKPILLRNVYFAPELDNNLLSFNRITTANFSILAQGEVAKILNPAGNIVGIARKSNKLYELNSFVSESIVCSVVDVSGNVTGITVAEKWHRLLGHVNFGDLRELCSKQLLIGVPETIGKLPEVCDICLESKFCNLKHTKVRTRATRIMELIHSDVNFVSPVGYNGDIGFVSFIDDFSRLARVYCIKSKSQVTDKFMHFINVMSNLTDSSIKAIRCDRGTEFLNARFYELCSSRGIST</sequence>
<evidence type="ECO:0000256" key="4">
    <source>
        <dbReference type="ARBA" id="ARBA00022722"/>
    </source>
</evidence>
<proteinExistence type="predicted"/>
<reference evidence="19 20" key="1">
    <citation type="submission" date="2024-03" db="EMBL/GenBank/DDBJ databases">
        <title>Adaptation during the transition from Ophiocordyceps entomopathogen to insect associate is accompanied by gene loss and intensified selection.</title>
        <authorList>
            <person name="Ward C.M."/>
            <person name="Onetto C.A."/>
            <person name="Borneman A.R."/>
        </authorList>
    </citation>
    <scope>NUCLEOTIDE SEQUENCE [LARGE SCALE GENOMIC DNA]</scope>
    <source>
        <strain evidence="19">AWRI1</strain>
        <tissue evidence="19">Single Adult Female</tissue>
    </source>
</reference>
<evidence type="ECO:0000256" key="16">
    <source>
        <dbReference type="PROSITE-ProRule" id="PRU00047"/>
    </source>
</evidence>
<dbReference type="PROSITE" id="PS50994">
    <property type="entry name" value="INTEGRASE"/>
    <property type="match status" value="1"/>
</dbReference>
<protein>
    <recommendedName>
        <fullName evidence="21">Polyprotein</fullName>
    </recommendedName>
</protein>
<dbReference type="EMBL" id="JBBCAQ010000022">
    <property type="protein sequence ID" value="KAK7590679.1"/>
    <property type="molecule type" value="Genomic_DNA"/>
</dbReference>
<dbReference type="InterPro" id="IPR039537">
    <property type="entry name" value="Retrotran_Ty1/copia-like"/>
</dbReference>
<dbReference type="InterPro" id="IPR001878">
    <property type="entry name" value="Znf_CCHC"/>
</dbReference>
<keyword evidence="11" id="KW-0229">DNA integration</keyword>
<keyword evidence="2" id="KW-1188">Viral release from host cell</keyword>
<keyword evidence="20" id="KW-1185">Reference proteome</keyword>
<dbReference type="Pfam" id="PF14223">
    <property type="entry name" value="Retrotran_gag_2"/>
    <property type="match status" value="1"/>
</dbReference>
<dbReference type="SUPFAM" id="SSF53098">
    <property type="entry name" value="Ribonuclease H-like"/>
    <property type="match status" value="1"/>
</dbReference>
<dbReference type="Pfam" id="PF13976">
    <property type="entry name" value="gag_pre-integrs"/>
    <property type="match status" value="1"/>
</dbReference>
<evidence type="ECO:0000256" key="14">
    <source>
        <dbReference type="ARBA" id="ARBA00023113"/>
    </source>
</evidence>
<dbReference type="InterPro" id="IPR012337">
    <property type="entry name" value="RNaseH-like_sf"/>
</dbReference>
<dbReference type="GO" id="GO:0003676">
    <property type="term" value="F:nucleic acid binding"/>
    <property type="evidence" value="ECO:0007669"/>
    <property type="project" value="InterPro"/>
</dbReference>
<keyword evidence="13" id="KW-0808">Transferase</keyword>
<evidence type="ECO:0000256" key="11">
    <source>
        <dbReference type="ARBA" id="ARBA00022908"/>
    </source>
</evidence>
<evidence type="ECO:0000313" key="20">
    <source>
        <dbReference type="Proteomes" id="UP001367676"/>
    </source>
</evidence>
<keyword evidence="8" id="KW-0378">Hydrolase</keyword>
<keyword evidence="15" id="KW-0233">DNA recombination</keyword>
<organism evidence="19 20">
    <name type="scientific">Parthenolecanium corni</name>
    <dbReference type="NCBI Taxonomy" id="536013"/>
    <lineage>
        <taxon>Eukaryota</taxon>
        <taxon>Metazoa</taxon>
        <taxon>Ecdysozoa</taxon>
        <taxon>Arthropoda</taxon>
        <taxon>Hexapoda</taxon>
        <taxon>Insecta</taxon>
        <taxon>Pterygota</taxon>
        <taxon>Neoptera</taxon>
        <taxon>Paraneoptera</taxon>
        <taxon>Hemiptera</taxon>
        <taxon>Sternorrhyncha</taxon>
        <taxon>Coccoidea</taxon>
        <taxon>Coccidae</taxon>
        <taxon>Parthenolecanium</taxon>
    </lineage>
</organism>
<dbReference type="GO" id="GO:0003964">
    <property type="term" value="F:RNA-directed DNA polymerase activity"/>
    <property type="evidence" value="ECO:0007669"/>
    <property type="project" value="UniProtKB-KW"/>
</dbReference>
<keyword evidence="7" id="KW-0255">Endonuclease</keyword>
<keyword evidence="10" id="KW-0460">Magnesium</keyword>
<dbReference type="InterPro" id="IPR036875">
    <property type="entry name" value="Znf_CCHC_sf"/>
</dbReference>
<evidence type="ECO:0000256" key="12">
    <source>
        <dbReference type="ARBA" id="ARBA00022918"/>
    </source>
</evidence>
<evidence type="ECO:0000256" key="9">
    <source>
        <dbReference type="ARBA" id="ARBA00022840"/>
    </source>
</evidence>
<dbReference type="Gene3D" id="3.30.420.10">
    <property type="entry name" value="Ribonuclease H-like superfamily/Ribonuclease H"/>
    <property type="match status" value="1"/>
</dbReference>
<keyword evidence="16" id="KW-0862">Zinc</keyword>
<dbReference type="GO" id="GO:0006310">
    <property type="term" value="P:DNA recombination"/>
    <property type="evidence" value="ECO:0007669"/>
    <property type="project" value="UniProtKB-KW"/>
</dbReference>
<evidence type="ECO:0000256" key="10">
    <source>
        <dbReference type="ARBA" id="ARBA00022842"/>
    </source>
</evidence>
<dbReference type="PANTHER" id="PTHR42648:SF11">
    <property type="entry name" value="TRANSPOSON TY4-P GAG-POL POLYPROTEIN"/>
    <property type="match status" value="1"/>
</dbReference>
<dbReference type="InterPro" id="IPR036397">
    <property type="entry name" value="RNaseH_sf"/>
</dbReference>
<evidence type="ECO:0000256" key="3">
    <source>
        <dbReference type="ARBA" id="ARBA00022670"/>
    </source>
</evidence>
<keyword evidence="5" id="KW-0479">Metal-binding</keyword>
<keyword evidence="14" id="KW-0917">Virion maturation</keyword>
<keyword evidence="4" id="KW-0540">Nuclease</keyword>
<evidence type="ECO:0000256" key="7">
    <source>
        <dbReference type="ARBA" id="ARBA00022759"/>
    </source>
</evidence>
<dbReference type="GO" id="GO:0008233">
    <property type="term" value="F:peptidase activity"/>
    <property type="evidence" value="ECO:0007669"/>
    <property type="project" value="UniProtKB-KW"/>
</dbReference>
<keyword evidence="13" id="KW-0548">Nucleotidyltransferase</keyword>
<evidence type="ECO:0000259" key="17">
    <source>
        <dbReference type="PROSITE" id="PS50158"/>
    </source>
</evidence>
<keyword evidence="16" id="KW-0863">Zinc-finger</keyword>
<evidence type="ECO:0000256" key="5">
    <source>
        <dbReference type="ARBA" id="ARBA00022723"/>
    </source>
</evidence>
<keyword evidence="12" id="KW-0695">RNA-directed DNA polymerase</keyword>
<evidence type="ECO:0000256" key="8">
    <source>
        <dbReference type="ARBA" id="ARBA00022801"/>
    </source>
</evidence>
<evidence type="ECO:0000256" key="13">
    <source>
        <dbReference type="ARBA" id="ARBA00022932"/>
    </source>
</evidence>
<accession>A0AAN9TI68</accession>
<dbReference type="Proteomes" id="UP001367676">
    <property type="component" value="Unassembled WGS sequence"/>
</dbReference>
<dbReference type="PANTHER" id="PTHR42648">
    <property type="entry name" value="TRANSPOSASE, PUTATIVE-RELATED"/>
    <property type="match status" value="1"/>
</dbReference>
<dbReference type="InterPro" id="IPR025724">
    <property type="entry name" value="GAG-pre-integrase_dom"/>
</dbReference>
<dbReference type="GO" id="GO:0005524">
    <property type="term" value="F:ATP binding"/>
    <property type="evidence" value="ECO:0007669"/>
    <property type="project" value="UniProtKB-KW"/>
</dbReference>
<dbReference type="InterPro" id="IPR054722">
    <property type="entry name" value="PolX-like_BBD"/>
</dbReference>
<evidence type="ECO:0008006" key="21">
    <source>
        <dbReference type="Google" id="ProtNLM"/>
    </source>
</evidence>
<keyword evidence="9" id="KW-0067">ATP-binding</keyword>
<keyword evidence="3" id="KW-0645">Protease</keyword>
<evidence type="ECO:0000256" key="15">
    <source>
        <dbReference type="ARBA" id="ARBA00023172"/>
    </source>
</evidence>
<dbReference type="InterPro" id="IPR001584">
    <property type="entry name" value="Integrase_cat-core"/>
</dbReference>
<evidence type="ECO:0000256" key="6">
    <source>
        <dbReference type="ARBA" id="ARBA00022741"/>
    </source>
</evidence>
<dbReference type="AlphaFoldDB" id="A0AAN9TI68"/>
<name>A0AAN9TI68_9HEMI</name>
<gene>
    <name evidence="19" type="ORF">V9T40_002292</name>
</gene>
<feature type="domain" description="CCHC-type" evidence="17">
    <location>
        <begin position="231"/>
        <end position="246"/>
    </location>
</feature>
<evidence type="ECO:0000259" key="18">
    <source>
        <dbReference type="PROSITE" id="PS50994"/>
    </source>
</evidence>
<dbReference type="GO" id="GO:0003887">
    <property type="term" value="F:DNA-directed DNA polymerase activity"/>
    <property type="evidence" value="ECO:0007669"/>
    <property type="project" value="UniProtKB-KW"/>
</dbReference>
<comment type="function">
    <text evidence="1">The aspartyl protease (PR) mediates the proteolytic cleavages of the Gag and Gag-Pol polyproteins after assembly of the VLP.</text>
</comment>
<dbReference type="GO" id="GO:0004519">
    <property type="term" value="F:endonuclease activity"/>
    <property type="evidence" value="ECO:0007669"/>
    <property type="project" value="UniProtKB-KW"/>
</dbReference>
<evidence type="ECO:0000256" key="1">
    <source>
        <dbReference type="ARBA" id="ARBA00002180"/>
    </source>
</evidence>
<dbReference type="GO" id="GO:0015074">
    <property type="term" value="P:DNA integration"/>
    <property type="evidence" value="ECO:0007669"/>
    <property type="project" value="UniProtKB-KW"/>
</dbReference>
<dbReference type="Pfam" id="PF22936">
    <property type="entry name" value="Pol_BBD"/>
    <property type="match status" value="1"/>
</dbReference>
<keyword evidence="6" id="KW-0547">Nucleotide-binding</keyword>
<dbReference type="PROSITE" id="PS50158">
    <property type="entry name" value="ZF_CCHC"/>
    <property type="match status" value="1"/>
</dbReference>
<keyword evidence="13" id="KW-0239">DNA-directed DNA polymerase</keyword>
<dbReference type="GO" id="GO:0008270">
    <property type="term" value="F:zinc ion binding"/>
    <property type="evidence" value="ECO:0007669"/>
    <property type="project" value="UniProtKB-KW"/>
</dbReference>